<protein>
    <recommendedName>
        <fullName evidence="3">F-box domain-containing protein</fullName>
    </recommendedName>
</protein>
<keyword evidence="2" id="KW-1185">Reference proteome</keyword>
<accession>A0A1C7M948</accession>
<dbReference type="SUPFAM" id="SSF52047">
    <property type="entry name" value="RNI-like"/>
    <property type="match status" value="1"/>
</dbReference>
<dbReference type="AlphaFoldDB" id="A0A1C7M948"/>
<evidence type="ECO:0000313" key="2">
    <source>
        <dbReference type="Proteomes" id="UP000092993"/>
    </source>
</evidence>
<evidence type="ECO:0000313" key="1">
    <source>
        <dbReference type="EMBL" id="OBZ73465.1"/>
    </source>
</evidence>
<sequence>MIEAIAPHANRIVFLAFYMHLPDIAQAVLSRLTFQFIKLISFKFIMRDNETRPPHFDLSRDQFPALRKINLAHVDLLWLPSAFRSLVSLYLIELRDISPSERPSLLSFLEILQECPDLENLCISGVFKTPESTTTPHLRLSVSFSKFNSLMMFADRTAEAACLLSHLSIPARTIIMIIIPGVLSLMTRLCHI</sequence>
<organism evidence="1 2">
    <name type="scientific">Grifola frondosa</name>
    <name type="common">Maitake</name>
    <name type="synonym">Polyporus frondosus</name>
    <dbReference type="NCBI Taxonomy" id="5627"/>
    <lineage>
        <taxon>Eukaryota</taxon>
        <taxon>Fungi</taxon>
        <taxon>Dikarya</taxon>
        <taxon>Basidiomycota</taxon>
        <taxon>Agaricomycotina</taxon>
        <taxon>Agaricomycetes</taxon>
        <taxon>Polyporales</taxon>
        <taxon>Grifolaceae</taxon>
        <taxon>Grifola</taxon>
    </lineage>
</organism>
<comment type="caution">
    <text evidence="1">The sequence shown here is derived from an EMBL/GenBank/DDBJ whole genome shotgun (WGS) entry which is preliminary data.</text>
</comment>
<gene>
    <name evidence="1" type="ORF">A0H81_06799</name>
</gene>
<dbReference type="Proteomes" id="UP000092993">
    <property type="component" value="Unassembled WGS sequence"/>
</dbReference>
<dbReference type="EMBL" id="LUGG01000007">
    <property type="protein sequence ID" value="OBZ73465.1"/>
    <property type="molecule type" value="Genomic_DNA"/>
</dbReference>
<name>A0A1C7M948_GRIFR</name>
<reference evidence="1 2" key="1">
    <citation type="submission" date="2016-03" db="EMBL/GenBank/DDBJ databases">
        <title>Whole genome sequencing of Grifola frondosa 9006-11.</title>
        <authorList>
            <person name="Min B."/>
            <person name="Park H."/>
            <person name="Kim J.-G."/>
            <person name="Cho H."/>
            <person name="Oh Y.-L."/>
            <person name="Kong W.-S."/>
            <person name="Choi I.-G."/>
        </authorList>
    </citation>
    <scope>NUCLEOTIDE SEQUENCE [LARGE SCALE GENOMIC DNA]</scope>
    <source>
        <strain evidence="1 2">9006-11</strain>
    </source>
</reference>
<dbReference type="OrthoDB" id="8048523at2759"/>
<evidence type="ECO:0008006" key="3">
    <source>
        <dbReference type="Google" id="ProtNLM"/>
    </source>
</evidence>
<proteinExistence type="predicted"/>